<name>A0ABS3YNJ4_9BACT</name>
<dbReference type="InterPro" id="IPR007652">
    <property type="entry name" value="A1-4-GlycosylTfrase_dom"/>
</dbReference>
<comment type="caution">
    <text evidence="4">The sequence shown here is derived from an EMBL/GenBank/DDBJ whole genome shotgun (WGS) entry which is preliminary data.</text>
</comment>
<dbReference type="InterPro" id="IPR029044">
    <property type="entry name" value="Nucleotide-diphossugar_trans"/>
</dbReference>
<dbReference type="Gene3D" id="3.90.550.20">
    <property type="match status" value="1"/>
</dbReference>
<feature type="domain" description="Alpha 1,4-glycosyltransferase" evidence="3">
    <location>
        <begin position="122"/>
        <end position="219"/>
    </location>
</feature>
<dbReference type="InterPro" id="IPR051706">
    <property type="entry name" value="Glycosyltransferase_domain"/>
</dbReference>
<evidence type="ECO:0000256" key="1">
    <source>
        <dbReference type="ARBA" id="ARBA00022679"/>
    </source>
</evidence>
<evidence type="ECO:0000313" key="5">
    <source>
        <dbReference type="Proteomes" id="UP000677244"/>
    </source>
</evidence>
<reference evidence="4 5" key="1">
    <citation type="submission" date="2021-03" db="EMBL/GenBank/DDBJ databases">
        <title>Assistant Professor.</title>
        <authorList>
            <person name="Huq M.A."/>
        </authorList>
    </citation>
    <scope>NUCLEOTIDE SEQUENCE [LARGE SCALE GENOMIC DNA]</scope>
    <source>
        <strain evidence="4 5">MAH-29</strain>
    </source>
</reference>
<gene>
    <name evidence="4" type="ORF">J7I42_01985</name>
</gene>
<sequence length="392" mass="47045">MIPKIIHYCWFGEDSIPVEQMDYIEDWKKRHPDWQFIFWNKDNAPLQIPYLKKAEGLRKWANMSNYVRLYAIKEHGGIYLDTDIKLVKDLTSLLDNDCFYGFEEFNAQDNTFWVNNAIFGAKKDHDFITSCHNELLVKFDGSEEANLSSPRLTTELLIRLKNLSDYKEQLLGDIKLYPIEYFYPIHYSEAYKINEFEKYIFPETIAVHVWARTWVNKKTLIEAFDFLRYKTSEQEKYISTLQKTIQQQESTANEIYYWKQHFENEFNNLKLHQEKDQIIIEYQRTYTEIVDIINNIQEKVSDLLKWNNTLEKLSETITIQNDLLIKRIELLEDKIHHVEDKVQHVEDKIQHVSIEIDKKAESQSQEFKAIHKDIQNISFINLFTNIFKKKKL</sequence>
<dbReference type="Pfam" id="PF04488">
    <property type="entry name" value="Gly_transf_sug"/>
    <property type="match status" value="1"/>
</dbReference>
<dbReference type="Pfam" id="PF04572">
    <property type="entry name" value="Gb3_synth"/>
    <property type="match status" value="1"/>
</dbReference>
<evidence type="ECO:0000256" key="2">
    <source>
        <dbReference type="SAM" id="Coils"/>
    </source>
</evidence>
<organism evidence="4 5">
    <name type="scientific">Niastella soli</name>
    <dbReference type="NCBI Taxonomy" id="2821487"/>
    <lineage>
        <taxon>Bacteria</taxon>
        <taxon>Pseudomonadati</taxon>
        <taxon>Bacteroidota</taxon>
        <taxon>Chitinophagia</taxon>
        <taxon>Chitinophagales</taxon>
        <taxon>Chitinophagaceae</taxon>
        <taxon>Niastella</taxon>
    </lineage>
</organism>
<protein>
    <recommendedName>
        <fullName evidence="3">Alpha 1,4-glycosyltransferase domain-containing protein</fullName>
    </recommendedName>
</protein>
<proteinExistence type="predicted"/>
<keyword evidence="1" id="KW-0808">Transferase</keyword>
<dbReference type="RefSeq" id="WP_209137095.1">
    <property type="nucleotide sequence ID" value="NZ_JAGHKO010000001.1"/>
</dbReference>
<dbReference type="InterPro" id="IPR007577">
    <property type="entry name" value="GlycoTrfase_DXD_sugar-bd_CS"/>
</dbReference>
<dbReference type="PANTHER" id="PTHR32385">
    <property type="entry name" value="MANNOSYL PHOSPHORYLINOSITOL CERAMIDE SYNTHASE"/>
    <property type="match status" value="1"/>
</dbReference>
<keyword evidence="5" id="KW-1185">Reference proteome</keyword>
<dbReference type="SUPFAM" id="SSF53448">
    <property type="entry name" value="Nucleotide-diphospho-sugar transferases"/>
    <property type="match status" value="1"/>
</dbReference>
<dbReference type="EMBL" id="JAGHKO010000001">
    <property type="protein sequence ID" value="MBO9199015.1"/>
    <property type="molecule type" value="Genomic_DNA"/>
</dbReference>
<keyword evidence="2" id="KW-0175">Coiled coil</keyword>
<dbReference type="Proteomes" id="UP000677244">
    <property type="component" value="Unassembled WGS sequence"/>
</dbReference>
<evidence type="ECO:0000259" key="3">
    <source>
        <dbReference type="Pfam" id="PF04572"/>
    </source>
</evidence>
<dbReference type="PANTHER" id="PTHR32385:SF15">
    <property type="entry name" value="INOSITOL PHOSPHOCERAMIDE MANNOSYLTRANSFERASE 1"/>
    <property type="match status" value="1"/>
</dbReference>
<feature type="coiled-coil region" evidence="2">
    <location>
        <begin position="321"/>
        <end position="348"/>
    </location>
</feature>
<accession>A0ABS3YNJ4</accession>
<evidence type="ECO:0000313" key="4">
    <source>
        <dbReference type="EMBL" id="MBO9199015.1"/>
    </source>
</evidence>